<protein>
    <submittedName>
        <fullName evidence="2">Uncharacterized protein</fullName>
    </submittedName>
</protein>
<organism evidence="2 3">
    <name type="scientific">Fimbriiglobus ruber</name>
    <dbReference type="NCBI Taxonomy" id="1908690"/>
    <lineage>
        <taxon>Bacteria</taxon>
        <taxon>Pseudomonadati</taxon>
        <taxon>Planctomycetota</taxon>
        <taxon>Planctomycetia</taxon>
        <taxon>Gemmatales</taxon>
        <taxon>Gemmataceae</taxon>
        <taxon>Fimbriiglobus</taxon>
    </lineage>
</organism>
<accession>A0A225DDW0</accession>
<comment type="caution">
    <text evidence="2">The sequence shown here is derived from an EMBL/GenBank/DDBJ whole genome shotgun (WGS) entry which is preliminary data.</text>
</comment>
<reference evidence="3" key="1">
    <citation type="submission" date="2017-06" db="EMBL/GenBank/DDBJ databases">
        <title>Genome analysis of Fimbriiglobus ruber SP5, the first member of the order Planctomycetales with confirmed chitinolytic capability.</title>
        <authorList>
            <person name="Ravin N.V."/>
            <person name="Rakitin A.L."/>
            <person name="Ivanova A.A."/>
            <person name="Beletsky A.V."/>
            <person name="Kulichevskaya I.S."/>
            <person name="Mardanov A.V."/>
            <person name="Dedysh S.N."/>
        </authorList>
    </citation>
    <scope>NUCLEOTIDE SEQUENCE [LARGE SCALE GENOMIC DNA]</scope>
    <source>
        <strain evidence="3">SP5</strain>
    </source>
</reference>
<dbReference type="RefSeq" id="WP_088260610.1">
    <property type="nucleotide sequence ID" value="NZ_NIDE01000020.1"/>
</dbReference>
<feature type="region of interest" description="Disordered" evidence="1">
    <location>
        <begin position="250"/>
        <end position="290"/>
    </location>
</feature>
<keyword evidence="3" id="KW-1185">Reference proteome</keyword>
<dbReference type="OrthoDB" id="285648at2"/>
<dbReference type="AlphaFoldDB" id="A0A225DDW0"/>
<dbReference type="Proteomes" id="UP000214646">
    <property type="component" value="Unassembled WGS sequence"/>
</dbReference>
<evidence type="ECO:0000313" key="2">
    <source>
        <dbReference type="EMBL" id="OWK34307.1"/>
    </source>
</evidence>
<evidence type="ECO:0000256" key="1">
    <source>
        <dbReference type="SAM" id="MobiDB-lite"/>
    </source>
</evidence>
<evidence type="ECO:0000313" key="3">
    <source>
        <dbReference type="Proteomes" id="UP000214646"/>
    </source>
</evidence>
<feature type="compositionally biased region" description="Acidic residues" evidence="1">
    <location>
        <begin position="258"/>
        <end position="283"/>
    </location>
</feature>
<name>A0A225DDW0_9BACT</name>
<sequence>MVATRKAIRATFDRFTKALPELTAIDPSRMTVTSVLTYPTVDLEGDLVAPDGCRGWADTPCVNHEHGIPIGHGVPTTRMAMIDGKEWELPIGLSHFAQRVSDLNGVDMAIVDGKGRRVGRYDPNESLQVAPQAFALVEHGILTGVSLEAHSLNSEVRGRSLIRGGPAYAIHEWEGDGWAHCRHPINPGAQVLAPELVEKAFQIAGTGRLNGEPLRPLIRKSLQPYLDQFTRRAMVPGVDLKTPVPVRKAMADYNDPAPDPEDTPDDVTADTGEPDETSTEPDAEAAPGLKKTGMAVMSLIQQLMDTAKQIKDAVAGPDLEDKEGLELLSGVADQIEELAKEAKVDAQKVWPDGGFGAPDNDTGEPDDTMPMTDDGAVMSKAFRKGFPTRFKVSDLRKPAATVSKGLELTPAELRELNAGLKRVDRKTRKIESRTK</sequence>
<proteinExistence type="predicted"/>
<gene>
    <name evidence="2" type="ORF">FRUB_10278</name>
</gene>
<dbReference type="EMBL" id="NIDE01000020">
    <property type="protein sequence ID" value="OWK34307.1"/>
    <property type="molecule type" value="Genomic_DNA"/>
</dbReference>